<evidence type="ECO:0000256" key="1">
    <source>
        <dbReference type="SAM" id="Phobius"/>
    </source>
</evidence>
<dbReference type="Proteomes" id="UP001148838">
    <property type="component" value="Unassembled WGS sequence"/>
</dbReference>
<keyword evidence="1" id="KW-1133">Transmembrane helix</keyword>
<evidence type="ECO:0000313" key="3">
    <source>
        <dbReference type="Proteomes" id="UP001148838"/>
    </source>
</evidence>
<reference evidence="2 3" key="1">
    <citation type="journal article" date="2022" name="Allergy">
        <title>Genome assembly and annotation of Periplaneta americana reveal a comprehensive cockroach allergen profile.</title>
        <authorList>
            <person name="Wang L."/>
            <person name="Xiong Q."/>
            <person name="Saelim N."/>
            <person name="Wang L."/>
            <person name="Nong W."/>
            <person name="Wan A.T."/>
            <person name="Shi M."/>
            <person name="Liu X."/>
            <person name="Cao Q."/>
            <person name="Hui J.H.L."/>
            <person name="Sookrung N."/>
            <person name="Leung T.F."/>
            <person name="Tungtrongchitr A."/>
            <person name="Tsui S.K.W."/>
        </authorList>
    </citation>
    <scope>NUCLEOTIDE SEQUENCE [LARGE SCALE GENOMIC DNA]</scope>
    <source>
        <strain evidence="2">PWHHKU_190912</strain>
    </source>
</reference>
<accession>A0ABQ8SMC0</accession>
<keyword evidence="1" id="KW-0472">Membrane</keyword>
<keyword evidence="1" id="KW-0812">Transmembrane</keyword>
<gene>
    <name evidence="2" type="ORF">ANN_23456</name>
</gene>
<organism evidence="2 3">
    <name type="scientific">Periplaneta americana</name>
    <name type="common">American cockroach</name>
    <name type="synonym">Blatta americana</name>
    <dbReference type="NCBI Taxonomy" id="6978"/>
    <lineage>
        <taxon>Eukaryota</taxon>
        <taxon>Metazoa</taxon>
        <taxon>Ecdysozoa</taxon>
        <taxon>Arthropoda</taxon>
        <taxon>Hexapoda</taxon>
        <taxon>Insecta</taxon>
        <taxon>Pterygota</taxon>
        <taxon>Neoptera</taxon>
        <taxon>Polyneoptera</taxon>
        <taxon>Dictyoptera</taxon>
        <taxon>Blattodea</taxon>
        <taxon>Blattoidea</taxon>
        <taxon>Blattidae</taxon>
        <taxon>Blattinae</taxon>
        <taxon>Periplaneta</taxon>
    </lineage>
</organism>
<keyword evidence="3" id="KW-1185">Reference proteome</keyword>
<dbReference type="EMBL" id="JAJSOF020000025">
    <property type="protein sequence ID" value="KAJ4434885.1"/>
    <property type="molecule type" value="Genomic_DNA"/>
</dbReference>
<comment type="caution">
    <text evidence="2">The sequence shown here is derived from an EMBL/GenBank/DDBJ whole genome shotgun (WGS) entry which is preliminary data.</text>
</comment>
<protein>
    <submittedName>
        <fullName evidence="2">Uncharacterized protein</fullName>
    </submittedName>
</protein>
<evidence type="ECO:0000313" key="2">
    <source>
        <dbReference type="EMBL" id="KAJ4434885.1"/>
    </source>
</evidence>
<proteinExistence type="predicted"/>
<sequence>MFEFQPVPPGVLQATLTFSKYTNGVSIEDMSLYSSGTSFVTVINFIGVNTCFSIRFVRFSKNRLTCGLLNPIDLLKLVDSGVRRDKFGIFDMFCVVLGNVNELRKA</sequence>
<name>A0ABQ8SMC0_PERAM</name>
<feature type="transmembrane region" description="Helical" evidence="1">
    <location>
        <begin position="32"/>
        <end position="54"/>
    </location>
</feature>